<dbReference type="InterPro" id="IPR019734">
    <property type="entry name" value="TPR_rpt"/>
</dbReference>
<keyword evidence="2 3" id="KW-0802">TPR repeat</keyword>
<dbReference type="InterPro" id="IPR011990">
    <property type="entry name" value="TPR-like_helical_dom_sf"/>
</dbReference>
<dbReference type="PANTHER" id="PTHR44943:SF4">
    <property type="entry name" value="TPR REPEAT-CONTAINING PROTEIN MJ0798"/>
    <property type="match status" value="1"/>
</dbReference>
<accession>A0ABU1K9W8</accession>
<protein>
    <submittedName>
        <fullName evidence="5">Tetratricopeptide (TPR) repeat protein</fullName>
    </submittedName>
</protein>
<evidence type="ECO:0000313" key="6">
    <source>
        <dbReference type="Proteomes" id="UP001257659"/>
    </source>
</evidence>
<dbReference type="Pfam" id="PF13414">
    <property type="entry name" value="TPR_11"/>
    <property type="match status" value="1"/>
</dbReference>
<dbReference type="RefSeq" id="WP_309728732.1">
    <property type="nucleotide sequence ID" value="NZ_JAVDQA010000005.1"/>
</dbReference>
<keyword evidence="6" id="KW-1185">Reference proteome</keyword>
<dbReference type="Pfam" id="PF13181">
    <property type="entry name" value="TPR_8"/>
    <property type="match status" value="2"/>
</dbReference>
<dbReference type="PANTHER" id="PTHR44943">
    <property type="entry name" value="CELLULOSE SYNTHASE OPERON PROTEIN C"/>
    <property type="match status" value="1"/>
</dbReference>
<gene>
    <name evidence="5" type="ORF">GGR31_002029</name>
</gene>
<dbReference type="Gene3D" id="1.25.40.10">
    <property type="entry name" value="Tetratricopeptide repeat domain"/>
    <property type="match status" value="3"/>
</dbReference>
<name>A0ABU1K9W8_9FLAO</name>
<dbReference type="Pfam" id="PF07720">
    <property type="entry name" value="TPR_3"/>
    <property type="match status" value="1"/>
</dbReference>
<organism evidence="5 6">
    <name type="scientific">Mesonia maritima</name>
    <dbReference type="NCBI Taxonomy" id="1793873"/>
    <lineage>
        <taxon>Bacteria</taxon>
        <taxon>Pseudomonadati</taxon>
        <taxon>Bacteroidota</taxon>
        <taxon>Flavobacteriia</taxon>
        <taxon>Flavobacteriales</taxon>
        <taxon>Flavobacteriaceae</taxon>
        <taxon>Mesonia</taxon>
    </lineage>
</organism>
<evidence type="ECO:0000313" key="5">
    <source>
        <dbReference type="EMBL" id="MDR6301378.1"/>
    </source>
</evidence>
<comment type="caution">
    <text evidence="5">The sequence shown here is derived from an EMBL/GenBank/DDBJ whole genome shotgun (WGS) entry which is preliminary data.</text>
</comment>
<feature type="repeat" description="TPR" evidence="3">
    <location>
        <begin position="253"/>
        <end position="286"/>
    </location>
</feature>
<dbReference type="SMART" id="SM00028">
    <property type="entry name" value="TPR"/>
    <property type="match status" value="5"/>
</dbReference>
<dbReference type="Proteomes" id="UP001257659">
    <property type="component" value="Unassembled WGS sequence"/>
</dbReference>
<dbReference type="PROSITE" id="PS50005">
    <property type="entry name" value="TPR"/>
    <property type="match status" value="4"/>
</dbReference>
<sequence>MKFSLKILFIFLALSAEAQHSALRDADSLYQIGKYQEAINLYEKESQLTSKIHQKIAQAQEARGNLSKAIIHYKKALALDKKLVIAAARYGKLLYRTKNYKRSDSLFAELIKRFPTNPDFYYQRGLNNQKLENKQAQNYFQKVLRYDATHQKALYKIAVHQFKNKKYNVVDSLSLIALNENPDNSKMLSLRAQNFYTQQKYREAISVFEELNEKGEGSEFLYEKLGYSYYQIKNYRKAIDRFLEVIKINPDNAKVHLQLGKLYNLLENYNEAEKHLLMALLLSKTPLDEHYQSLGLTYKMKKDYKKAINYFKLALEENPKKIRSQFELAVSADNYYKELKTRLNYYELFLKKFEKHPRAEVYTILAERRAQDLKKEIHFSDSKTD</sequence>
<feature type="repeat" description="TPR" evidence="3">
    <location>
        <begin position="50"/>
        <end position="83"/>
    </location>
</feature>
<evidence type="ECO:0000256" key="2">
    <source>
        <dbReference type="ARBA" id="ARBA00022803"/>
    </source>
</evidence>
<feature type="repeat" description="TPR" evidence="3">
    <location>
        <begin position="288"/>
        <end position="321"/>
    </location>
</feature>
<feature type="repeat" description="TPR" evidence="3">
    <location>
        <begin position="219"/>
        <end position="252"/>
    </location>
</feature>
<feature type="signal peptide" evidence="4">
    <location>
        <begin position="1"/>
        <end position="18"/>
    </location>
</feature>
<keyword evidence="4" id="KW-0732">Signal</keyword>
<dbReference type="InterPro" id="IPR011716">
    <property type="entry name" value="TPR-3"/>
</dbReference>
<evidence type="ECO:0000256" key="1">
    <source>
        <dbReference type="ARBA" id="ARBA00022737"/>
    </source>
</evidence>
<feature type="chain" id="PRO_5046864636" evidence="4">
    <location>
        <begin position="19"/>
        <end position="385"/>
    </location>
</feature>
<keyword evidence="1" id="KW-0677">Repeat</keyword>
<dbReference type="EMBL" id="JAVDQA010000005">
    <property type="protein sequence ID" value="MDR6301378.1"/>
    <property type="molecule type" value="Genomic_DNA"/>
</dbReference>
<dbReference type="PROSITE" id="PS50293">
    <property type="entry name" value="TPR_REGION"/>
    <property type="match status" value="1"/>
</dbReference>
<reference evidence="5 6" key="1">
    <citation type="submission" date="2023-07" db="EMBL/GenBank/DDBJ databases">
        <title>Genomic Encyclopedia of Type Strains, Phase IV (KMG-IV): sequencing the most valuable type-strain genomes for metagenomic binning, comparative biology and taxonomic classification.</title>
        <authorList>
            <person name="Goeker M."/>
        </authorList>
    </citation>
    <scope>NUCLEOTIDE SEQUENCE [LARGE SCALE GENOMIC DNA]</scope>
    <source>
        <strain evidence="5 6">DSM 102814</strain>
    </source>
</reference>
<evidence type="ECO:0000256" key="4">
    <source>
        <dbReference type="SAM" id="SignalP"/>
    </source>
</evidence>
<proteinExistence type="predicted"/>
<evidence type="ECO:0000256" key="3">
    <source>
        <dbReference type="PROSITE-ProRule" id="PRU00339"/>
    </source>
</evidence>
<dbReference type="SUPFAM" id="SSF48452">
    <property type="entry name" value="TPR-like"/>
    <property type="match status" value="2"/>
</dbReference>
<dbReference type="InterPro" id="IPR051685">
    <property type="entry name" value="Ycf3/AcsC/BcsC/TPR_MFPF"/>
</dbReference>